<gene>
    <name evidence="1" type="ORF">rCG_42241</name>
</gene>
<dbReference type="EMBL" id="CH474138">
    <property type="protein sequence ID" value="EDL82803.1"/>
    <property type="molecule type" value="Genomic_DNA"/>
</dbReference>
<name>A6KU80_RAT</name>
<protein>
    <submittedName>
        <fullName evidence="1">RCG42241</fullName>
    </submittedName>
</protein>
<dbReference type="Proteomes" id="UP000234681">
    <property type="component" value="Chromosome X"/>
</dbReference>
<evidence type="ECO:0000313" key="1">
    <source>
        <dbReference type="EMBL" id="EDL82803.1"/>
    </source>
</evidence>
<organism evidence="1 2">
    <name type="scientific">Rattus norvegicus</name>
    <name type="common">Rat</name>
    <dbReference type="NCBI Taxonomy" id="10116"/>
    <lineage>
        <taxon>Eukaryota</taxon>
        <taxon>Metazoa</taxon>
        <taxon>Chordata</taxon>
        <taxon>Craniata</taxon>
        <taxon>Vertebrata</taxon>
        <taxon>Euteleostomi</taxon>
        <taxon>Mammalia</taxon>
        <taxon>Eutheria</taxon>
        <taxon>Euarchontoglires</taxon>
        <taxon>Glires</taxon>
        <taxon>Rodentia</taxon>
        <taxon>Myomorpha</taxon>
        <taxon>Muroidea</taxon>
        <taxon>Muridae</taxon>
        <taxon>Murinae</taxon>
        <taxon>Rattus</taxon>
    </lineage>
</organism>
<proteinExistence type="predicted"/>
<dbReference type="AlphaFoldDB" id="A6KU80"/>
<accession>A6KU80</accession>
<reference evidence="2" key="1">
    <citation type="submission" date="2005-09" db="EMBL/GenBank/DDBJ databases">
        <authorList>
            <person name="Mural R.J."/>
            <person name="Li P.W."/>
            <person name="Adams M.D."/>
            <person name="Amanatides P.G."/>
            <person name="Baden-Tillson H."/>
            <person name="Barnstead M."/>
            <person name="Chin S.H."/>
            <person name="Dew I."/>
            <person name="Evans C.A."/>
            <person name="Ferriera S."/>
            <person name="Flanigan M."/>
            <person name="Fosler C."/>
            <person name="Glodek A."/>
            <person name="Gu Z."/>
            <person name="Holt R.A."/>
            <person name="Jennings D."/>
            <person name="Kraft C.L."/>
            <person name="Lu F."/>
            <person name="Nguyen T."/>
            <person name="Nusskern D.R."/>
            <person name="Pfannkoch C.M."/>
            <person name="Sitter C."/>
            <person name="Sutton G.G."/>
            <person name="Venter J.C."/>
            <person name="Wang Z."/>
            <person name="Woodage T."/>
            <person name="Zheng X.H."/>
            <person name="Zhong F."/>
        </authorList>
    </citation>
    <scope>NUCLEOTIDE SEQUENCE [LARGE SCALE GENOMIC DNA]</scope>
    <source>
        <strain>BN</strain>
        <strain evidence="2">Sprague-Dawley</strain>
    </source>
</reference>
<sequence length="45" mass="5404">MWSRRAVSHRHHLQHNKVQFMADYFLQYKTTTENTLERSQGSGIL</sequence>
<evidence type="ECO:0000313" key="2">
    <source>
        <dbReference type="Proteomes" id="UP000234681"/>
    </source>
</evidence>